<gene>
    <name evidence="8" type="ORF">A130_04905</name>
</gene>
<dbReference type="EMBL" id="AJYW02000121">
    <property type="protein sequence ID" value="OEE76410.1"/>
    <property type="molecule type" value="Genomic_DNA"/>
</dbReference>
<evidence type="ECO:0000256" key="5">
    <source>
        <dbReference type="ARBA" id="ARBA00023136"/>
    </source>
</evidence>
<evidence type="ECO:0000313" key="9">
    <source>
        <dbReference type="Proteomes" id="UP000094165"/>
    </source>
</evidence>
<keyword evidence="3 6" id="KW-0812">Transmembrane</keyword>
<dbReference type="PANTHER" id="PTHR47371">
    <property type="entry name" value="LIPOTEICHOIC ACID SYNTHASE"/>
    <property type="match status" value="1"/>
</dbReference>
<accession>A0A1E5CZQ3</accession>
<evidence type="ECO:0000259" key="7">
    <source>
        <dbReference type="Pfam" id="PF00884"/>
    </source>
</evidence>
<dbReference type="SUPFAM" id="SSF53649">
    <property type="entry name" value="Alkaline phosphatase-like"/>
    <property type="match status" value="1"/>
</dbReference>
<protein>
    <submittedName>
        <fullName evidence="8">Phosphoglycerol transferase</fullName>
    </submittedName>
</protein>
<evidence type="ECO:0000256" key="4">
    <source>
        <dbReference type="ARBA" id="ARBA00022989"/>
    </source>
</evidence>
<dbReference type="InterPro" id="IPR050448">
    <property type="entry name" value="OpgB/LTA_synthase_biosynth"/>
</dbReference>
<feature type="transmembrane region" description="Helical" evidence="6">
    <location>
        <begin position="180"/>
        <end position="198"/>
    </location>
</feature>
<keyword evidence="5 6" id="KW-0472">Membrane</keyword>
<evidence type="ECO:0000256" key="3">
    <source>
        <dbReference type="ARBA" id="ARBA00022692"/>
    </source>
</evidence>
<proteinExistence type="predicted"/>
<dbReference type="AlphaFoldDB" id="A0A1E5CZQ3"/>
<feature type="domain" description="Sulfatase N-terminal" evidence="7">
    <location>
        <begin position="281"/>
        <end position="570"/>
    </location>
</feature>
<organism evidence="8 9">
    <name type="scientific">Vibrio genomosp. F6 str. FF-238</name>
    <dbReference type="NCBI Taxonomy" id="1191298"/>
    <lineage>
        <taxon>Bacteria</taxon>
        <taxon>Pseudomonadati</taxon>
        <taxon>Pseudomonadota</taxon>
        <taxon>Gammaproteobacteria</taxon>
        <taxon>Vibrionales</taxon>
        <taxon>Vibrionaceae</taxon>
        <taxon>Vibrio</taxon>
    </lineage>
</organism>
<evidence type="ECO:0000256" key="2">
    <source>
        <dbReference type="ARBA" id="ARBA00022475"/>
    </source>
</evidence>
<name>A0A1E5CZQ3_9VIBR</name>
<dbReference type="InterPro" id="IPR000917">
    <property type="entry name" value="Sulfatase_N"/>
</dbReference>
<feature type="transmembrane region" description="Helical" evidence="6">
    <location>
        <begin position="94"/>
        <end position="114"/>
    </location>
</feature>
<dbReference type="GO" id="GO:0016740">
    <property type="term" value="F:transferase activity"/>
    <property type="evidence" value="ECO:0007669"/>
    <property type="project" value="UniProtKB-KW"/>
</dbReference>
<dbReference type="RefSeq" id="WP_017052180.1">
    <property type="nucleotide sequence ID" value="NZ_AJYW02000121.1"/>
</dbReference>
<dbReference type="PANTHER" id="PTHR47371:SF3">
    <property type="entry name" value="PHOSPHOGLYCEROL TRANSFERASE I"/>
    <property type="match status" value="1"/>
</dbReference>
<dbReference type="GO" id="GO:0005886">
    <property type="term" value="C:plasma membrane"/>
    <property type="evidence" value="ECO:0007669"/>
    <property type="project" value="UniProtKB-SubCell"/>
</dbReference>
<dbReference type="Gene3D" id="3.40.720.10">
    <property type="entry name" value="Alkaline Phosphatase, subunit A"/>
    <property type="match status" value="1"/>
</dbReference>
<evidence type="ECO:0000256" key="6">
    <source>
        <dbReference type="SAM" id="Phobius"/>
    </source>
</evidence>
<keyword evidence="8" id="KW-0808">Transferase</keyword>
<sequence>MNFQHNFRHLIRVISTLVLGGLILLSLARGLFFSQIVEFEQLVGLSSDVWQAFIVGARFDAKIVSIAFAPLLLIGLSVGAFPKVYQRFSRGIPSYVALIFFLLAAFSIGNYYYYVTYGSYIDVFVFGLFDDDTKAVLENAWEDYPIIRSFLASIAISALAFLGTAKLLRRAEKWQWSKRHWAVTTVSVVLIILVYVVIARGSIGTLPLKRYHANVSQYKALNIITPNAFMALDWAKSDYKKQSKFEPISAEAVEAQMLKVLGQPTPVYQTPKNDYLAENKPNVVMALMEGMGMNVLIEDDASNNDLLGSLREGFEQDFVFKRFLAGTSATIDSIVMMLFHSNIPTISHSSAQKVVLPSSAVLPYKQAGYEVVFIYGGNSMWRNLANYLPRQGFDTVYDENSIKKAFPAAEEYADTWGVPDEYTFKFARKLLDEAEKPLMIYIMTVTNHSPFRAPADYQPKPVKVSERLTTLLGPMADQAHALLETYQYSNDSLGQFVQGIKGSELGSKTIIAASGDHRVRYLETETASEFGLTFGVPFYLYVPDVILEHSDYRFDRNRIGSHRDVFPTLYNFSLSDQSYVSLGGENLLSSNAISNIGYNASRSVHDLGSYANSQPEKLYPWKDLSSLKSDPVTTENVDADWSEEYRKLQDYYLRSQVVIGKGN</sequence>
<reference evidence="8 9" key="1">
    <citation type="journal article" date="2012" name="Science">
        <title>Ecological populations of bacteria act as socially cohesive units of antibiotic production and resistance.</title>
        <authorList>
            <person name="Cordero O.X."/>
            <person name="Wildschutte H."/>
            <person name="Kirkup B."/>
            <person name="Proehl S."/>
            <person name="Ngo L."/>
            <person name="Hussain F."/>
            <person name="Le Roux F."/>
            <person name="Mincer T."/>
            <person name="Polz M.F."/>
        </authorList>
    </citation>
    <scope>NUCLEOTIDE SEQUENCE [LARGE SCALE GENOMIC DNA]</scope>
    <source>
        <strain evidence="8 9">FF-238</strain>
    </source>
</reference>
<dbReference type="CDD" id="cd16015">
    <property type="entry name" value="LTA_synthase"/>
    <property type="match status" value="1"/>
</dbReference>
<evidence type="ECO:0000313" key="8">
    <source>
        <dbReference type="EMBL" id="OEE76410.1"/>
    </source>
</evidence>
<dbReference type="Pfam" id="PF00884">
    <property type="entry name" value="Sulfatase"/>
    <property type="match status" value="1"/>
</dbReference>
<dbReference type="InterPro" id="IPR017850">
    <property type="entry name" value="Alkaline_phosphatase_core_sf"/>
</dbReference>
<feature type="transmembrane region" description="Helical" evidence="6">
    <location>
        <begin position="146"/>
        <end position="168"/>
    </location>
</feature>
<keyword evidence="9" id="KW-1185">Reference proteome</keyword>
<dbReference type="Proteomes" id="UP000094165">
    <property type="component" value="Unassembled WGS sequence"/>
</dbReference>
<comment type="caution">
    <text evidence="8">The sequence shown here is derived from an EMBL/GenBank/DDBJ whole genome shotgun (WGS) entry which is preliminary data.</text>
</comment>
<keyword evidence="4 6" id="KW-1133">Transmembrane helix</keyword>
<comment type="subcellular location">
    <subcellularLocation>
        <location evidence="1">Cell membrane</location>
        <topology evidence="1">Multi-pass membrane protein</topology>
    </subcellularLocation>
</comment>
<feature type="transmembrane region" description="Helical" evidence="6">
    <location>
        <begin position="63"/>
        <end position="82"/>
    </location>
</feature>
<keyword evidence="2" id="KW-1003">Cell membrane</keyword>
<evidence type="ECO:0000256" key="1">
    <source>
        <dbReference type="ARBA" id="ARBA00004651"/>
    </source>
</evidence>